<comment type="caution">
    <text evidence="4">The sequence shown here is derived from an EMBL/GenBank/DDBJ whole genome shotgun (WGS) entry which is preliminary data.</text>
</comment>
<feature type="domain" description="pPIWI-RE RNaseH" evidence="1">
    <location>
        <begin position="617"/>
        <end position="851"/>
    </location>
</feature>
<dbReference type="Pfam" id="PF13032">
    <property type="entry name" value="RNaseH_pPIWI_RE"/>
    <property type="match status" value="1"/>
</dbReference>
<gene>
    <name evidence="4" type="ORF">GNQ08_22800</name>
</gene>
<dbReference type="InterPro" id="IPR025085">
    <property type="entry name" value="pPIWI_RE_X"/>
</dbReference>
<dbReference type="AlphaFoldDB" id="A0A6N8F200"/>
<feature type="domain" description="Prokaryotic pPIWI-RE MID" evidence="3">
    <location>
        <begin position="462"/>
        <end position="596"/>
    </location>
</feature>
<feature type="domain" description="pPIWI-RE module N-terminal" evidence="2">
    <location>
        <begin position="18"/>
        <end position="396"/>
    </location>
</feature>
<dbReference type="Proteomes" id="UP000442469">
    <property type="component" value="Unassembled WGS sequence"/>
</dbReference>
<evidence type="ECO:0000259" key="3">
    <source>
        <dbReference type="Pfam" id="PF18157"/>
    </source>
</evidence>
<protein>
    <submittedName>
        <fullName evidence="4">DUF3962 domain-containing protein</fullName>
    </submittedName>
</protein>
<organism evidence="4 5">
    <name type="scientific">Paenibacillus macerans</name>
    <name type="common">Bacillus macerans</name>
    <dbReference type="NCBI Taxonomy" id="44252"/>
    <lineage>
        <taxon>Bacteria</taxon>
        <taxon>Bacillati</taxon>
        <taxon>Bacillota</taxon>
        <taxon>Bacilli</taxon>
        <taxon>Bacillales</taxon>
        <taxon>Paenibacillaceae</taxon>
        <taxon>Paenibacillus</taxon>
    </lineage>
</organism>
<dbReference type="EMBL" id="WNZZ01000022">
    <property type="protein sequence ID" value="MUG25200.1"/>
    <property type="molecule type" value="Genomic_DNA"/>
</dbReference>
<accession>A0A6N8F200</accession>
<reference evidence="4 5" key="1">
    <citation type="submission" date="2019-11" db="EMBL/GenBank/DDBJ databases">
        <title>Draft genome sequences of five Paenibacillus species of dairy origin.</title>
        <authorList>
            <person name="Olajide A.M."/>
            <person name="Chen S."/>
            <person name="Lapointe G."/>
        </authorList>
    </citation>
    <scope>NUCLEOTIDE SEQUENCE [LARGE SCALE GENOMIC DNA]</scope>
    <source>
        <strain evidence="4 5">3CT49</strain>
    </source>
</reference>
<name>A0A6N8F200_PAEMA</name>
<evidence type="ECO:0000313" key="5">
    <source>
        <dbReference type="Proteomes" id="UP000442469"/>
    </source>
</evidence>
<dbReference type="Pfam" id="PF18157">
    <property type="entry name" value="MID_pPIWI_RE"/>
    <property type="match status" value="1"/>
</dbReference>
<evidence type="ECO:0000259" key="2">
    <source>
        <dbReference type="Pfam" id="PF13111"/>
    </source>
</evidence>
<dbReference type="InterPro" id="IPR040496">
    <property type="entry name" value="MID_pPIWI_RE"/>
</dbReference>
<dbReference type="Pfam" id="PF13111">
    <property type="entry name" value="pPIWI_RE_X"/>
    <property type="match status" value="1"/>
</dbReference>
<evidence type="ECO:0000259" key="1">
    <source>
        <dbReference type="Pfam" id="PF13032"/>
    </source>
</evidence>
<evidence type="ECO:0000313" key="4">
    <source>
        <dbReference type="EMBL" id="MUG25200.1"/>
    </source>
</evidence>
<proteinExistence type="predicted"/>
<dbReference type="InterPro" id="IPR024996">
    <property type="entry name" value="RNaseH_pPIWI_RE"/>
</dbReference>
<sequence length="883" mass="101447">MKIMKQKMMELFELEVQEETFYDEIVHIMHMPESWRDYLVNQSFSTEEALPNKGQRIQEYKLRYEVKPLGQKLNSIFPEMIHVAVDHKSLTNDWPWIVSTEKLSESLIKKLTLGWFASINRCTVSDLPAKLKEVELSWFTTTFGEFYAVSDKKAVDKYQWLPGLAAIKFCAEPRKVELGHGIVKEFQFYHTVFNHKHECITSPYQISARHDPFSYVLKVSLQNRGGNANKLLLSVSVGIRRYLKDPKIKIKQKERVCYLKDNPACSVLVSVRNPETVQDTMSFSQLQFERYVNSNKGTFSRWKTHLDNLYWDVLYGESFEPDLLLSAPASYLEGKGDVIAWIVNHNSFHNARNWVKPGLGVSEKRGLFNGFKEALAKYELKPLPPIAELSGQKMNDQRFPIIAKKAITIRIEVYSSEEMFTAMKQTYTTPQKFIEIIGKKGEGPVILEQISDQVYRLNCDKEVLVEFVRRNPEGIVHELEIGTYPADTAYHNLVTKIKSKLAQQEMDPTIKKLALIEIDGKDKWRDGADPKFAIRDAMKQSGRLTQFIEPLGSKGLETEDLTPEEAEEYEESVNKADKPRMINALLDLLNDAGFLSYNVKKLEENRPILSFDVLKTDNGFLPVVSKMDKAEVTVKMLGIDQWVPLEEAPFQLDGVKMLKQPNKFNNSSAVFISFLTQVIEDELDKHDQTIIIMVNAKLRKGWLSAILNGRIQYDALPFLNDRLANESRIKFVRINTQQDVPQYRIFDTQDEEKPTKSSGVFKDPLGIYYGVGGRPITMKGPLVSDIKYLKPSKLMLQQRAVECIPLGPLDDGERDKLANSVDQLRRVGLTFDKHTIEPYPMKVMKLISKYLMGSEVFYDDEFVDEVEMIEEEAEKSEVGLEVR</sequence>